<feature type="transmembrane region" description="Helical" evidence="8">
    <location>
        <begin position="374"/>
        <end position="395"/>
    </location>
</feature>
<dbReference type="Gene3D" id="1.20.1530.20">
    <property type="match status" value="1"/>
</dbReference>
<dbReference type="OrthoDB" id="9793589at2"/>
<feature type="transmembrane region" description="Helical" evidence="8">
    <location>
        <begin position="65"/>
        <end position="84"/>
    </location>
</feature>
<reference evidence="10 11" key="1">
    <citation type="submission" date="2018-06" db="EMBL/GenBank/DDBJ databases">
        <title>Three novel Pseudomonas species isolated from symptomatic oak.</title>
        <authorList>
            <person name="Bueno-Gonzalez V."/>
            <person name="Brady C."/>
        </authorList>
    </citation>
    <scope>NUCLEOTIDE SEQUENCE [LARGE SCALE GENOMIC DNA]</scope>
    <source>
        <strain evidence="10 11">P6B</strain>
    </source>
</reference>
<dbReference type="InterPro" id="IPR038770">
    <property type="entry name" value="Na+/solute_symporter_sf"/>
</dbReference>
<evidence type="ECO:0000256" key="6">
    <source>
        <dbReference type="ARBA" id="ARBA00023065"/>
    </source>
</evidence>
<keyword evidence="4 8" id="KW-0812">Transmembrane</keyword>
<keyword evidence="7 8" id="KW-0472">Membrane</keyword>
<feature type="transmembrane region" description="Helical" evidence="8">
    <location>
        <begin position="129"/>
        <end position="151"/>
    </location>
</feature>
<comment type="subcellular location">
    <subcellularLocation>
        <location evidence="1">Membrane</location>
        <topology evidence="1">Multi-pass membrane protein</topology>
    </subcellularLocation>
</comment>
<evidence type="ECO:0000256" key="3">
    <source>
        <dbReference type="ARBA" id="ARBA00022449"/>
    </source>
</evidence>
<dbReference type="GO" id="GO:1902600">
    <property type="term" value="P:proton transmembrane transport"/>
    <property type="evidence" value="ECO:0007669"/>
    <property type="project" value="InterPro"/>
</dbReference>
<dbReference type="PANTHER" id="PTHR32468:SF0">
    <property type="entry name" value="K(+)_H(+) ANTIPORTER 1"/>
    <property type="match status" value="1"/>
</dbReference>
<dbReference type="GO" id="GO:0016020">
    <property type="term" value="C:membrane"/>
    <property type="evidence" value="ECO:0007669"/>
    <property type="project" value="UniProtKB-SubCell"/>
</dbReference>
<dbReference type="Proteomes" id="UP000293172">
    <property type="component" value="Unassembled WGS sequence"/>
</dbReference>
<dbReference type="RefSeq" id="WP_131198872.1">
    <property type="nucleotide sequence ID" value="NZ_QJUL01000037.1"/>
</dbReference>
<evidence type="ECO:0000256" key="4">
    <source>
        <dbReference type="ARBA" id="ARBA00022692"/>
    </source>
</evidence>
<evidence type="ECO:0000313" key="10">
    <source>
        <dbReference type="EMBL" id="TBU87521.1"/>
    </source>
</evidence>
<keyword evidence="5 8" id="KW-1133">Transmembrane helix</keyword>
<keyword evidence="2" id="KW-0813">Transport</keyword>
<accession>A0A4Q9QWB7</accession>
<evidence type="ECO:0000256" key="5">
    <source>
        <dbReference type="ARBA" id="ARBA00022989"/>
    </source>
</evidence>
<evidence type="ECO:0000259" key="9">
    <source>
        <dbReference type="Pfam" id="PF00999"/>
    </source>
</evidence>
<evidence type="ECO:0000256" key="7">
    <source>
        <dbReference type="ARBA" id="ARBA00023136"/>
    </source>
</evidence>
<evidence type="ECO:0000256" key="8">
    <source>
        <dbReference type="SAM" id="Phobius"/>
    </source>
</evidence>
<feature type="domain" description="Cation/H+ exchanger transmembrane" evidence="9">
    <location>
        <begin position="14"/>
        <end position="392"/>
    </location>
</feature>
<feature type="transmembrane region" description="Helical" evidence="8">
    <location>
        <begin position="96"/>
        <end position="117"/>
    </location>
</feature>
<dbReference type="InterPro" id="IPR006153">
    <property type="entry name" value="Cation/H_exchanger_TM"/>
</dbReference>
<dbReference type="EMBL" id="QJUL01000037">
    <property type="protein sequence ID" value="TBU87521.1"/>
    <property type="molecule type" value="Genomic_DNA"/>
</dbReference>
<gene>
    <name evidence="10" type="ORF">DNK44_20060</name>
</gene>
<dbReference type="PANTHER" id="PTHR32468">
    <property type="entry name" value="CATION/H + ANTIPORTER"/>
    <property type="match status" value="1"/>
</dbReference>
<evidence type="ECO:0000256" key="2">
    <source>
        <dbReference type="ARBA" id="ARBA00022448"/>
    </source>
</evidence>
<feature type="transmembrane region" description="Helical" evidence="8">
    <location>
        <begin position="193"/>
        <end position="214"/>
    </location>
</feature>
<keyword evidence="6" id="KW-0406">Ion transport</keyword>
<dbReference type="GO" id="GO:0015297">
    <property type="term" value="F:antiporter activity"/>
    <property type="evidence" value="ECO:0007669"/>
    <property type="project" value="UniProtKB-KW"/>
</dbReference>
<feature type="transmembrane region" description="Helical" evidence="8">
    <location>
        <begin position="310"/>
        <end position="330"/>
    </location>
</feature>
<evidence type="ECO:0000313" key="11">
    <source>
        <dbReference type="Proteomes" id="UP000293172"/>
    </source>
</evidence>
<proteinExistence type="predicted"/>
<sequence length="408" mass="43494">MMLMSLLFVVAMAKACGYLLQRLGQPQVVGEMIAGFLIGPVVLGQLFPGLQAALFDPAAIAQLKALSEFGLLLFMFVIGAEFRFPGGDRRGGAKAMVVGLCSIVMPFLLGAALAPWLYERFSTPTVSPFAFTLFIGTVCSVTAFPVLARILKEHGLLASQEGAVAMLAAAMSDVGAWLLLALVAMVHSNNGDLLMLLTRVAGLLLLVGFSLRVLRPALARWLAGKPGFGQPQVLLVLLAGVMIYGSLTHWLQVHAVFGAFLFGLCLPRSEALLQMIIERLEHLALLVLMPCFFALAGLSTTPGVFADTGLGALALVVLVAVTGKVAGSAFGARLVRYPWRTALSVGVLMNTRGLMELVVLKIGLDMGLIGPQLFTLLVVMTIVTTLMTGPLLNLLNRRQRLLLAMQQP</sequence>
<protein>
    <submittedName>
        <fullName evidence="10">Cation/H(+) antiporter</fullName>
    </submittedName>
</protein>
<name>A0A4Q9QWB7_9GAMM</name>
<feature type="transmembrane region" description="Helical" evidence="8">
    <location>
        <begin position="280"/>
        <end position="298"/>
    </location>
</feature>
<dbReference type="AlphaFoldDB" id="A0A4Q9QWB7"/>
<feature type="transmembrane region" description="Helical" evidence="8">
    <location>
        <begin position="163"/>
        <end position="187"/>
    </location>
</feature>
<dbReference type="Pfam" id="PF00999">
    <property type="entry name" value="Na_H_Exchanger"/>
    <property type="match status" value="1"/>
</dbReference>
<comment type="caution">
    <text evidence="10">The sequence shown here is derived from an EMBL/GenBank/DDBJ whole genome shotgun (WGS) entry which is preliminary data.</text>
</comment>
<evidence type="ECO:0000256" key="1">
    <source>
        <dbReference type="ARBA" id="ARBA00004141"/>
    </source>
</evidence>
<organism evidence="10 11">
    <name type="scientific">Phytopseudomonas dryadis</name>
    <dbReference type="NCBI Taxonomy" id="2487520"/>
    <lineage>
        <taxon>Bacteria</taxon>
        <taxon>Pseudomonadati</taxon>
        <taxon>Pseudomonadota</taxon>
        <taxon>Gammaproteobacteria</taxon>
        <taxon>Pseudomonadales</taxon>
        <taxon>Pseudomonadaceae</taxon>
        <taxon>Phytopseudomonas</taxon>
    </lineage>
</organism>
<dbReference type="InterPro" id="IPR050794">
    <property type="entry name" value="CPA2_transporter"/>
</dbReference>
<keyword evidence="3" id="KW-0050">Antiport</keyword>